<sequence>MARVNKNGNLSGAIGNLVFVNRDGKTHVRSKPKKVNQSTNTRGAATGFGKNSGHDRILRESITDKIQIRNYRCFSINHRTRLRLTIGESTNQDCTTKMAYLNPQSMVGTVFNNDWQWERVTNFYPEYNLSGQNTMTVHLPQLTIGKQIIFPKNAVQANLNIYAFTINANTQNIQTEILSSLSFSLEKKKDIPAQDWIFDIPQGTFWIMILATISYTSPKNNIAEEHKHAGTYLWAKSINP</sequence>
<dbReference type="EMBL" id="CP034161">
    <property type="protein sequence ID" value="AZI39940.1"/>
    <property type="molecule type" value="Genomic_DNA"/>
</dbReference>
<keyword evidence="3" id="KW-1185">Reference proteome</keyword>
<accession>A0A3G8Y4H8</accession>
<reference evidence="3" key="1">
    <citation type="submission" date="2018-11" db="EMBL/GenBank/DDBJ databases">
        <title>Proposal to divide the Flavobacteriaceae and reorganize its genera based on Amino Acid Identity values calculated from whole genome sequences.</title>
        <authorList>
            <person name="Nicholson A.C."/>
            <person name="Gulvik C.A."/>
            <person name="Whitney A.M."/>
            <person name="Humrighouse B.W."/>
            <person name="Bell M."/>
            <person name="Holmes B."/>
            <person name="Steigerwalt A.B."/>
            <person name="Villarma A."/>
            <person name="Sheth M."/>
            <person name="Batra D."/>
            <person name="Pryor J."/>
            <person name="Bernardet J.-F."/>
            <person name="Hugo C."/>
            <person name="Kampfer P."/>
            <person name="Newman J.D."/>
            <person name="McQuiston J.R."/>
        </authorList>
    </citation>
    <scope>NUCLEOTIDE SEQUENCE [LARGE SCALE GENOMIC DNA]</scope>
    <source>
        <strain evidence="3">F5649</strain>
    </source>
</reference>
<feature type="region of interest" description="Disordered" evidence="1">
    <location>
        <begin position="25"/>
        <end position="52"/>
    </location>
</feature>
<proteinExistence type="predicted"/>
<evidence type="ECO:0000313" key="2">
    <source>
        <dbReference type="EMBL" id="AZI39940.1"/>
    </source>
</evidence>
<dbReference type="AlphaFoldDB" id="A0A3G8Y4H8"/>
<dbReference type="Proteomes" id="UP000281810">
    <property type="component" value="Chromosome"/>
</dbReference>
<organism evidence="2 3">
    <name type="scientific">Epilithonimonas vandammei</name>
    <dbReference type="NCBI Taxonomy" id="2487072"/>
    <lineage>
        <taxon>Bacteria</taxon>
        <taxon>Pseudomonadati</taxon>
        <taxon>Bacteroidota</taxon>
        <taxon>Flavobacteriia</taxon>
        <taxon>Flavobacteriales</taxon>
        <taxon>Weeksellaceae</taxon>
        <taxon>Chryseobacterium group</taxon>
        <taxon>Epilithonimonas</taxon>
    </lineage>
</organism>
<gene>
    <name evidence="2" type="ORF">EIB74_08185</name>
</gene>
<evidence type="ECO:0000256" key="1">
    <source>
        <dbReference type="SAM" id="MobiDB-lite"/>
    </source>
</evidence>
<dbReference type="RefSeq" id="WP_124802127.1">
    <property type="nucleotide sequence ID" value="NZ_CP034161.1"/>
</dbReference>
<protein>
    <submittedName>
        <fullName evidence="2">Uncharacterized protein</fullName>
    </submittedName>
</protein>
<name>A0A3G8Y4H8_9FLAO</name>
<dbReference type="OrthoDB" id="1257058at2"/>
<evidence type="ECO:0000313" key="3">
    <source>
        <dbReference type="Proteomes" id="UP000281810"/>
    </source>
</evidence>